<name>A0A5M6IXY3_9PROT</name>
<reference evidence="21 22" key="1">
    <citation type="submission" date="2019-09" db="EMBL/GenBank/DDBJ databases">
        <title>Genome sequence of Rhodovastum atsumiense, a diverse member of the Acetobacteraceae family of non-sulfur purple photosynthetic bacteria.</title>
        <authorList>
            <person name="Meyer T."/>
            <person name="Kyndt J."/>
        </authorList>
    </citation>
    <scope>NUCLEOTIDE SEQUENCE [LARGE SCALE GENOMIC DNA]</scope>
    <source>
        <strain evidence="21 22">DSM 21279</strain>
    </source>
</reference>
<dbReference type="Proteomes" id="UP000325255">
    <property type="component" value="Unassembled WGS sequence"/>
</dbReference>
<evidence type="ECO:0000256" key="3">
    <source>
        <dbReference type="ARBA" id="ARBA00007866"/>
    </source>
</evidence>
<dbReference type="FunFam" id="2.60.40.420:FF:000001">
    <property type="entry name" value="Cytochrome c oxidase subunit 2"/>
    <property type="match status" value="1"/>
</dbReference>
<evidence type="ECO:0000256" key="10">
    <source>
        <dbReference type="ARBA" id="ARBA00022989"/>
    </source>
</evidence>
<dbReference type="NCBIfam" id="TIGR02866">
    <property type="entry name" value="CoxB"/>
    <property type="match status" value="1"/>
</dbReference>
<dbReference type="GO" id="GO:0042773">
    <property type="term" value="P:ATP synthesis coupled electron transport"/>
    <property type="evidence" value="ECO:0007669"/>
    <property type="project" value="TreeGrafter"/>
</dbReference>
<comment type="catalytic activity">
    <reaction evidence="14 16">
        <text>4 Fe(II)-[cytochrome c] + O2 + 8 H(+)(in) = 4 Fe(III)-[cytochrome c] + 2 H2O + 4 H(+)(out)</text>
        <dbReference type="Rhea" id="RHEA:11436"/>
        <dbReference type="Rhea" id="RHEA-COMP:10350"/>
        <dbReference type="Rhea" id="RHEA-COMP:14399"/>
        <dbReference type="ChEBI" id="CHEBI:15377"/>
        <dbReference type="ChEBI" id="CHEBI:15378"/>
        <dbReference type="ChEBI" id="CHEBI:15379"/>
        <dbReference type="ChEBI" id="CHEBI:29033"/>
        <dbReference type="ChEBI" id="CHEBI:29034"/>
        <dbReference type="EC" id="7.1.1.9"/>
    </reaction>
</comment>
<dbReference type="Gene3D" id="1.10.287.90">
    <property type="match status" value="1"/>
</dbReference>
<dbReference type="InterPro" id="IPR008972">
    <property type="entry name" value="Cupredoxin"/>
</dbReference>
<dbReference type="EC" id="7.1.1.9" evidence="16"/>
<dbReference type="Gene3D" id="2.60.40.420">
    <property type="entry name" value="Cupredoxins - blue copper proteins"/>
    <property type="match status" value="1"/>
</dbReference>
<evidence type="ECO:0000259" key="19">
    <source>
        <dbReference type="PROSITE" id="PS50857"/>
    </source>
</evidence>
<proteinExistence type="inferred from homology"/>
<dbReference type="InterPro" id="IPR036257">
    <property type="entry name" value="Cyt_c_oxidase_su2_TM_sf"/>
</dbReference>
<gene>
    <name evidence="21" type="primary">coxB</name>
    <name evidence="21" type="ORF">F1189_05810</name>
</gene>
<dbReference type="Pfam" id="PF02790">
    <property type="entry name" value="COX2_TM"/>
    <property type="match status" value="1"/>
</dbReference>
<dbReference type="InterPro" id="IPR002429">
    <property type="entry name" value="CcO_II-like_C"/>
</dbReference>
<evidence type="ECO:0000256" key="16">
    <source>
        <dbReference type="RuleBase" id="RU004024"/>
    </source>
</evidence>
<evidence type="ECO:0000256" key="13">
    <source>
        <dbReference type="ARBA" id="ARBA00024688"/>
    </source>
</evidence>
<keyword evidence="5 15" id="KW-0679">Respiratory chain</keyword>
<dbReference type="PANTHER" id="PTHR22888:SF9">
    <property type="entry name" value="CYTOCHROME C OXIDASE SUBUNIT 2"/>
    <property type="match status" value="1"/>
</dbReference>
<evidence type="ECO:0000256" key="7">
    <source>
        <dbReference type="ARBA" id="ARBA00022723"/>
    </source>
</evidence>
<keyword evidence="6 15" id="KW-0812">Transmembrane</keyword>
<feature type="region of interest" description="Disordered" evidence="17">
    <location>
        <begin position="263"/>
        <end position="284"/>
    </location>
</feature>
<keyword evidence="21" id="KW-0560">Oxidoreductase</keyword>
<evidence type="ECO:0000256" key="15">
    <source>
        <dbReference type="RuleBase" id="RU000456"/>
    </source>
</evidence>
<comment type="similarity">
    <text evidence="3 15">Belongs to the cytochrome c oxidase subunit 2 family.</text>
</comment>
<feature type="transmembrane region" description="Helical" evidence="18">
    <location>
        <begin position="51"/>
        <end position="75"/>
    </location>
</feature>
<dbReference type="PRINTS" id="PR01166">
    <property type="entry name" value="CYCOXIDASEII"/>
</dbReference>
<keyword evidence="22" id="KW-1185">Reference proteome</keyword>
<feature type="transmembrane region" description="Helical" evidence="18">
    <location>
        <begin position="96"/>
        <end position="118"/>
    </location>
</feature>
<evidence type="ECO:0000313" key="22">
    <source>
        <dbReference type="Proteomes" id="UP000325255"/>
    </source>
</evidence>
<keyword evidence="4 15" id="KW-0813">Transport</keyword>
<dbReference type="PROSITE" id="PS50999">
    <property type="entry name" value="COX2_TM"/>
    <property type="match status" value="1"/>
</dbReference>
<evidence type="ECO:0000256" key="18">
    <source>
        <dbReference type="SAM" id="Phobius"/>
    </source>
</evidence>
<evidence type="ECO:0000259" key="20">
    <source>
        <dbReference type="PROSITE" id="PS50999"/>
    </source>
</evidence>
<dbReference type="InterPro" id="IPR011759">
    <property type="entry name" value="Cyt_c_oxidase_su2_TM_dom"/>
</dbReference>
<dbReference type="PROSITE" id="PS50857">
    <property type="entry name" value="COX2_CUA"/>
    <property type="match status" value="1"/>
</dbReference>
<keyword evidence="11 16" id="KW-0186">Copper</keyword>
<comment type="subcellular location">
    <subcellularLocation>
        <location evidence="15">Cell membrane</location>
        <topology evidence="15">Multi-pass membrane protein</topology>
    </subcellularLocation>
    <subcellularLocation>
        <location evidence="2">Membrane</location>
        <topology evidence="2">Multi-pass membrane protein</topology>
    </subcellularLocation>
</comment>
<accession>A0A5M6IXY3</accession>
<keyword evidence="9 15" id="KW-0249">Electron transport</keyword>
<evidence type="ECO:0000256" key="6">
    <source>
        <dbReference type="ARBA" id="ARBA00022692"/>
    </source>
</evidence>
<dbReference type="InterPro" id="IPR001505">
    <property type="entry name" value="Copper_CuA"/>
</dbReference>
<evidence type="ECO:0000313" key="21">
    <source>
        <dbReference type="EMBL" id="KAA5613210.1"/>
    </source>
</evidence>
<keyword evidence="8" id="KW-1278">Translocase</keyword>
<dbReference type="PANTHER" id="PTHR22888">
    <property type="entry name" value="CYTOCHROME C OXIDASE, SUBUNIT II"/>
    <property type="match status" value="1"/>
</dbReference>
<dbReference type="InterPro" id="IPR034210">
    <property type="entry name" value="CcO_II_C"/>
</dbReference>
<organism evidence="21 22">
    <name type="scientific">Rhodovastum atsumiense</name>
    <dbReference type="NCBI Taxonomy" id="504468"/>
    <lineage>
        <taxon>Bacteria</taxon>
        <taxon>Pseudomonadati</taxon>
        <taxon>Pseudomonadota</taxon>
        <taxon>Alphaproteobacteria</taxon>
        <taxon>Acetobacterales</taxon>
        <taxon>Acetobacteraceae</taxon>
        <taxon>Rhodovastum</taxon>
    </lineage>
</organism>
<feature type="domain" description="Cytochrome oxidase subunit II transmembrane region profile" evidence="20">
    <location>
        <begin position="29"/>
        <end position="124"/>
    </location>
</feature>
<dbReference type="CDD" id="cd13912">
    <property type="entry name" value="CcO_II_C"/>
    <property type="match status" value="1"/>
</dbReference>
<dbReference type="Pfam" id="PF00116">
    <property type="entry name" value="COX2"/>
    <property type="match status" value="1"/>
</dbReference>
<comment type="cofactor">
    <cofactor evidence="1">
        <name>heme</name>
        <dbReference type="ChEBI" id="CHEBI:30413"/>
    </cofactor>
</comment>
<dbReference type="GO" id="GO:0016491">
    <property type="term" value="F:oxidoreductase activity"/>
    <property type="evidence" value="ECO:0007669"/>
    <property type="project" value="UniProtKB-KW"/>
</dbReference>
<dbReference type="PROSITE" id="PS00078">
    <property type="entry name" value="COX2"/>
    <property type="match status" value="1"/>
</dbReference>
<keyword evidence="10 18" id="KW-1133">Transmembrane helix</keyword>
<keyword evidence="7 16" id="KW-0479">Metal-binding</keyword>
<dbReference type="RefSeq" id="WP_150039693.1">
    <property type="nucleotide sequence ID" value="NZ_OW485601.1"/>
</dbReference>
<evidence type="ECO:0000256" key="9">
    <source>
        <dbReference type="ARBA" id="ARBA00022982"/>
    </source>
</evidence>
<evidence type="ECO:0000256" key="8">
    <source>
        <dbReference type="ARBA" id="ARBA00022967"/>
    </source>
</evidence>
<keyword evidence="12 18" id="KW-0472">Membrane</keyword>
<evidence type="ECO:0000256" key="12">
    <source>
        <dbReference type="ARBA" id="ARBA00023136"/>
    </source>
</evidence>
<feature type="domain" description="Cytochrome oxidase subunit II copper A binding" evidence="19">
    <location>
        <begin position="125"/>
        <end position="258"/>
    </location>
</feature>
<dbReference type="EMBL" id="VWPK01000007">
    <property type="protein sequence ID" value="KAA5613210.1"/>
    <property type="molecule type" value="Genomic_DNA"/>
</dbReference>
<dbReference type="SUPFAM" id="SSF81464">
    <property type="entry name" value="Cytochrome c oxidase subunit II-like, transmembrane region"/>
    <property type="match status" value="1"/>
</dbReference>
<evidence type="ECO:0000256" key="1">
    <source>
        <dbReference type="ARBA" id="ARBA00001971"/>
    </source>
</evidence>
<protein>
    <recommendedName>
        <fullName evidence="16">Cytochrome c oxidase subunit 2</fullName>
        <ecNumber evidence="16">7.1.1.9</ecNumber>
    </recommendedName>
</protein>
<evidence type="ECO:0000256" key="5">
    <source>
        <dbReference type="ARBA" id="ARBA00022660"/>
    </source>
</evidence>
<dbReference type="InterPro" id="IPR045187">
    <property type="entry name" value="CcO_II"/>
</dbReference>
<dbReference type="OrthoDB" id="9781261at2"/>
<evidence type="ECO:0000256" key="2">
    <source>
        <dbReference type="ARBA" id="ARBA00004141"/>
    </source>
</evidence>
<evidence type="ECO:0000256" key="4">
    <source>
        <dbReference type="ARBA" id="ARBA00022448"/>
    </source>
</evidence>
<evidence type="ECO:0000256" key="14">
    <source>
        <dbReference type="ARBA" id="ARBA00047816"/>
    </source>
</evidence>
<comment type="caution">
    <text evidence="21">The sequence shown here is derived from an EMBL/GenBank/DDBJ whole genome shotgun (WGS) entry which is preliminary data.</text>
</comment>
<dbReference type="InterPro" id="IPR014222">
    <property type="entry name" value="Cyt_c_oxidase_su2"/>
</dbReference>
<dbReference type="SUPFAM" id="SSF49503">
    <property type="entry name" value="Cupredoxins"/>
    <property type="match status" value="1"/>
</dbReference>
<dbReference type="AlphaFoldDB" id="A0A5M6IXY3"/>
<evidence type="ECO:0000256" key="11">
    <source>
        <dbReference type="ARBA" id="ARBA00023008"/>
    </source>
</evidence>
<dbReference type="GO" id="GO:0005507">
    <property type="term" value="F:copper ion binding"/>
    <property type="evidence" value="ECO:0007669"/>
    <property type="project" value="InterPro"/>
</dbReference>
<dbReference type="GO" id="GO:0005886">
    <property type="term" value="C:plasma membrane"/>
    <property type="evidence" value="ECO:0007669"/>
    <property type="project" value="UniProtKB-SubCell"/>
</dbReference>
<dbReference type="GO" id="GO:0004129">
    <property type="term" value="F:cytochrome-c oxidase activity"/>
    <property type="evidence" value="ECO:0007669"/>
    <property type="project" value="UniProtKB-EC"/>
</dbReference>
<comment type="cofactor">
    <cofactor evidence="16">
        <name>Cu cation</name>
        <dbReference type="ChEBI" id="CHEBI:23378"/>
    </cofactor>
    <text evidence="16">Binds a copper A center.</text>
</comment>
<evidence type="ECO:0000256" key="17">
    <source>
        <dbReference type="SAM" id="MobiDB-lite"/>
    </source>
</evidence>
<sequence>MHRIRRRIAALGLMTIGAFIAPADLFAAAPQPWQTGMQPPASPVQAGINSLHDLVLVIITAITLLVAVLLAWVLFRYNARRHPTPSQTSHNTVLEVAWTVLPVLILVVIAIPSFRLIYFQDRTVQADLTVKVTGHQWYWEYTYPDNGGLNFSSYMVPDDQLKPGQLRLLDVDNQVVVPVGKNVRILTTSADVIHSFYIPSLGVQRYAIPGRTIETWVRVDRPGVYYGECNQICGTNHSMMPIAVRGVPPAEFTSWLEQAKTQFSDTTPAPVPAPGQRLAEAAPQ</sequence>
<comment type="function">
    <text evidence="13 16">Subunits I and II form the functional core of the enzyme complex. Electrons originating in cytochrome c are transferred via heme a and Cu(A) to the binuclear center formed by heme a3 and Cu(B).</text>
</comment>